<sequence>MNTPQPITMGGVQQFVLRQNGMAQYDGADDGKPPKRKPSKGRSADDAKMKVSKDDLAQVNNKVEANSQRARDSVQGSKRNTRSQSKNNNGRDIYDTDASIADHTSATGSTQLAKTSQPRQQHVSTTTQMQGRDDNEAIGSGFGEEDIPAGATRQAPNSGNPNALVQKTVPGDSYPSTSQPSEVHPNDNRAMQQAYHAHSHHAQPVPVGRGVARGQVGMTAPRAHVPQATMPSQPVLVDPNLTGEGGGFAWGKPSNTQPHTGYNFPPVHRPPQTQAGPQPHMMPPNPQIQGPLQPQMMLPNPQMQHHPTRYQSPVNRPERETNSSARHVTGEKQTHARPPAKRNPSQEPTQQLSETGHESDISNDAPDFAQLPELKRRPLHNSAKTEYEQPPPSDPPAESDPQLPESAYHDQMAGRHYSDTAERGVVEHYSGDAPPDDEPPLEDEPEFDYDPGELLKMSYAQLKSQPFDLDPRAKKPDLSHDDPTPSLHEKLATAIEFDPEGQETFFKSLDIDEWEEAGEWFLERFSDILGAIKASRRQKRKLALEFEGKIDQRHESVTKKQKLTQAALNEMKESGGKVLQGTPRKSRKSKK</sequence>
<gene>
    <name evidence="3" type="ORF">CB0940_04197</name>
</gene>
<feature type="compositionally biased region" description="Basic and acidic residues" evidence="1">
    <location>
        <begin position="469"/>
        <end position="486"/>
    </location>
</feature>
<comment type="caution">
    <text evidence="3">The sequence shown here is derived from an EMBL/GenBank/DDBJ whole genome shotgun (WGS) entry which is preliminary data.</text>
</comment>
<feature type="compositionally biased region" description="Basic and acidic residues" evidence="1">
    <location>
        <begin position="412"/>
        <end position="430"/>
    </location>
</feature>
<dbReference type="GO" id="GO:0001164">
    <property type="term" value="F:RNA polymerase I core promoter sequence-specific DNA binding"/>
    <property type="evidence" value="ECO:0007669"/>
    <property type="project" value="TreeGrafter"/>
</dbReference>
<dbReference type="AlphaFoldDB" id="A0A2G5HKN4"/>
<evidence type="ECO:0000256" key="1">
    <source>
        <dbReference type="SAM" id="MobiDB-lite"/>
    </source>
</evidence>
<feature type="compositionally biased region" description="Acidic residues" evidence="1">
    <location>
        <begin position="434"/>
        <end position="451"/>
    </location>
</feature>
<dbReference type="GO" id="GO:0070860">
    <property type="term" value="C:RNA polymerase I core factor complex"/>
    <property type="evidence" value="ECO:0007669"/>
    <property type="project" value="TreeGrafter"/>
</dbReference>
<feature type="compositionally biased region" description="Polar residues" evidence="1">
    <location>
        <begin position="343"/>
        <end position="354"/>
    </location>
</feature>
<proteinExistence type="predicted"/>
<reference evidence="3 4" key="1">
    <citation type="submission" date="2015-10" db="EMBL/GenBank/DDBJ databases">
        <title>The cercosporin biosynthetic gene cluster was horizontally transferred to several fungal lineages and shown to be expanded in Cercospora beticola based on microsynteny with recipient genomes.</title>
        <authorList>
            <person name="De Jonge R."/>
            <person name="Ebert M.K."/>
            <person name="Suttle J.C."/>
            <person name="Jurick Ii W.M."/>
            <person name="Secor G.A."/>
            <person name="Thomma B.P."/>
            <person name="Van De Peer Y."/>
            <person name="Bolton M.D."/>
        </authorList>
    </citation>
    <scope>NUCLEOTIDE SEQUENCE [LARGE SCALE GENOMIC DNA]</scope>
    <source>
        <strain evidence="3 4">09-40</strain>
    </source>
</reference>
<dbReference type="InterPro" id="IPR053029">
    <property type="entry name" value="RNA_pol_I-specific_init_factor"/>
</dbReference>
<dbReference type="PANTHER" id="PTHR28244:SF3">
    <property type="entry name" value="EXTRACELLULAR MUTANT PROTEIN 11 C-TERMINAL DOMAIN-CONTAINING PROTEIN"/>
    <property type="match status" value="1"/>
</dbReference>
<dbReference type="GO" id="GO:0017025">
    <property type="term" value="F:TBP-class protein binding"/>
    <property type="evidence" value="ECO:0007669"/>
    <property type="project" value="TreeGrafter"/>
</dbReference>
<evidence type="ECO:0000259" key="2">
    <source>
        <dbReference type="Pfam" id="PF15463"/>
    </source>
</evidence>
<feature type="domain" description="Extracellular mutant protein 11 C-terminal" evidence="2">
    <location>
        <begin position="448"/>
        <end position="579"/>
    </location>
</feature>
<dbReference type="PANTHER" id="PTHR28244">
    <property type="entry name" value="RNA POLYMERASE I-SPECIFIC TRANSCRIPTION INITIATION FACTOR RRN11"/>
    <property type="match status" value="1"/>
</dbReference>
<feature type="compositionally biased region" description="Polar residues" evidence="1">
    <location>
        <begin position="102"/>
        <end position="130"/>
    </location>
</feature>
<dbReference type="Pfam" id="PF15463">
    <property type="entry name" value="ECM11"/>
    <property type="match status" value="1"/>
</dbReference>
<dbReference type="InterPro" id="IPR029178">
    <property type="entry name" value="Ecm11_C"/>
</dbReference>
<feature type="compositionally biased region" description="Low complexity" evidence="1">
    <location>
        <begin position="287"/>
        <end position="305"/>
    </location>
</feature>
<dbReference type="EMBL" id="LKMD01000105">
    <property type="protein sequence ID" value="PIA93090.1"/>
    <property type="molecule type" value="Genomic_DNA"/>
</dbReference>
<feature type="region of interest" description="Disordered" evidence="1">
    <location>
        <begin position="22"/>
        <end position="205"/>
    </location>
</feature>
<accession>A0A2G5HKN4</accession>
<dbReference type="Proteomes" id="UP000230605">
    <property type="component" value="Chromosome 4"/>
</dbReference>
<feature type="compositionally biased region" description="Polar residues" evidence="1">
    <location>
        <begin position="154"/>
        <end position="165"/>
    </location>
</feature>
<dbReference type="OrthoDB" id="5346740at2759"/>
<feature type="region of interest" description="Disordered" evidence="1">
    <location>
        <begin position="568"/>
        <end position="591"/>
    </location>
</feature>
<name>A0A2G5HKN4_CERBT</name>
<organism evidence="3 4">
    <name type="scientific">Cercospora beticola</name>
    <name type="common">Sugarbeet leaf spot fungus</name>
    <dbReference type="NCBI Taxonomy" id="122368"/>
    <lineage>
        <taxon>Eukaryota</taxon>
        <taxon>Fungi</taxon>
        <taxon>Dikarya</taxon>
        <taxon>Ascomycota</taxon>
        <taxon>Pezizomycotina</taxon>
        <taxon>Dothideomycetes</taxon>
        <taxon>Dothideomycetidae</taxon>
        <taxon>Mycosphaerellales</taxon>
        <taxon>Mycosphaerellaceae</taxon>
        <taxon>Cercospora</taxon>
    </lineage>
</organism>
<evidence type="ECO:0000313" key="4">
    <source>
        <dbReference type="Proteomes" id="UP000230605"/>
    </source>
</evidence>
<dbReference type="GO" id="GO:0042790">
    <property type="term" value="P:nucleolar large rRNA transcription by RNA polymerase I"/>
    <property type="evidence" value="ECO:0007669"/>
    <property type="project" value="TreeGrafter"/>
</dbReference>
<feature type="compositionally biased region" description="Basic and acidic residues" evidence="1">
    <location>
        <begin position="42"/>
        <end position="56"/>
    </location>
</feature>
<evidence type="ECO:0000313" key="3">
    <source>
        <dbReference type="EMBL" id="PIA93090.1"/>
    </source>
</evidence>
<feature type="region of interest" description="Disordered" evidence="1">
    <location>
        <begin position="230"/>
        <end position="486"/>
    </location>
</feature>
<feature type="compositionally biased region" description="Polar residues" evidence="1">
    <location>
        <begin position="58"/>
        <end position="90"/>
    </location>
</feature>
<protein>
    <recommendedName>
        <fullName evidence="2">Extracellular mutant protein 11 C-terminal domain-containing protein</fullName>
    </recommendedName>
</protein>